<dbReference type="Proteomes" id="UP000290545">
    <property type="component" value="Unassembled WGS sequence"/>
</dbReference>
<dbReference type="PANTHER" id="PTHR43133:SF46">
    <property type="entry name" value="RNA POLYMERASE SIGMA-70 FACTOR ECF SUBFAMILY"/>
    <property type="match status" value="1"/>
</dbReference>
<dbReference type="SUPFAM" id="SSF88946">
    <property type="entry name" value="Sigma2 domain of RNA polymerase sigma factors"/>
    <property type="match status" value="1"/>
</dbReference>
<comment type="caution">
    <text evidence="7">The sequence shown here is derived from an EMBL/GenBank/DDBJ whole genome shotgun (WGS) entry which is preliminary data.</text>
</comment>
<dbReference type="InterPro" id="IPR007627">
    <property type="entry name" value="RNA_pol_sigma70_r2"/>
</dbReference>
<dbReference type="InterPro" id="IPR013324">
    <property type="entry name" value="RNA_pol_sigma_r3/r4-like"/>
</dbReference>
<evidence type="ECO:0000256" key="2">
    <source>
        <dbReference type="ARBA" id="ARBA00023015"/>
    </source>
</evidence>
<evidence type="ECO:0000259" key="5">
    <source>
        <dbReference type="Pfam" id="PF04542"/>
    </source>
</evidence>
<dbReference type="InterPro" id="IPR014284">
    <property type="entry name" value="RNA_pol_sigma-70_dom"/>
</dbReference>
<keyword evidence="3" id="KW-0731">Sigma factor</keyword>
<comment type="similarity">
    <text evidence="1">Belongs to the sigma-70 factor family. ECF subfamily.</text>
</comment>
<organism evidence="7 8">
    <name type="scientific">Filimonas effusa</name>
    <dbReference type="NCBI Taxonomy" id="2508721"/>
    <lineage>
        <taxon>Bacteria</taxon>
        <taxon>Pseudomonadati</taxon>
        <taxon>Bacteroidota</taxon>
        <taxon>Chitinophagia</taxon>
        <taxon>Chitinophagales</taxon>
        <taxon>Chitinophagaceae</taxon>
        <taxon>Filimonas</taxon>
    </lineage>
</organism>
<evidence type="ECO:0000313" key="7">
    <source>
        <dbReference type="EMBL" id="RXK85296.1"/>
    </source>
</evidence>
<dbReference type="InterPro" id="IPR036388">
    <property type="entry name" value="WH-like_DNA-bd_sf"/>
</dbReference>
<dbReference type="GO" id="GO:0006352">
    <property type="term" value="P:DNA-templated transcription initiation"/>
    <property type="evidence" value="ECO:0007669"/>
    <property type="project" value="InterPro"/>
</dbReference>
<evidence type="ECO:0000256" key="4">
    <source>
        <dbReference type="ARBA" id="ARBA00023163"/>
    </source>
</evidence>
<dbReference type="OrthoDB" id="655312at2"/>
<dbReference type="InterPro" id="IPR013325">
    <property type="entry name" value="RNA_pol_sigma_r2"/>
</dbReference>
<dbReference type="NCBIfam" id="TIGR02985">
    <property type="entry name" value="Sig70_bacteroi1"/>
    <property type="match status" value="1"/>
</dbReference>
<dbReference type="InterPro" id="IPR039425">
    <property type="entry name" value="RNA_pol_sigma-70-like"/>
</dbReference>
<feature type="domain" description="RNA polymerase sigma factor 70 region 4 type 2" evidence="6">
    <location>
        <begin position="134"/>
        <end position="185"/>
    </location>
</feature>
<dbReference type="Pfam" id="PF04542">
    <property type="entry name" value="Sigma70_r2"/>
    <property type="match status" value="1"/>
</dbReference>
<dbReference type="EMBL" id="SDHZ01000001">
    <property type="protein sequence ID" value="RXK85296.1"/>
    <property type="molecule type" value="Genomic_DNA"/>
</dbReference>
<gene>
    <name evidence="7" type="ORF">ESB13_00260</name>
</gene>
<sequence length="208" mass="24084">MQYPFLVTAGIPYKSQSEKSLVLQLKGGCTIAFTELYHQYSERLYYNILALVKDSFTAEELVQDIFARIWHKREQLEIDHSFGGYLFTAGRNRVYDFFATATRDQQLYDRIRSTASETYSHIEEALLYRENAGILQKAIAHLSPQRRRVFELCKIEGCSYKEASVLLSISLATVKDHMTQARNALRKYLEEHEEVLLGLAFSCFCKNL</sequence>
<evidence type="ECO:0000313" key="8">
    <source>
        <dbReference type="Proteomes" id="UP000290545"/>
    </source>
</evidence>
<feature type="domain" description="RNA polymerase sigma-70 region 2" evidence="5">
    <location>
        <begin position="36"/>
        <end position="103"/>
    </location>
</feature>
<dbReference type="SUPFAM" id="SSF88659">
    <property type="entry name" value="Sigma3 and sigma4 domains of RNA polymerase sigma factors"/>
    <property type="match status" value="1"/>
</dbReference>
<accession>A0A4V1MAB5</accession>
<dbReference type="InterPro" id="IPR014327">
    <property type="entry name" value="RNA_pol_sigma70_bacteroid"/>
</dbReference>
<reference evidence="7 8" key="1">
    <citation type="submission" date="2019-01" db="EMBL/GenBank/DDBJ databases">
        <title>Filimonas sp. strain TTM-71.</title>
        <authorList>
            <person name="Chen W.-M."/>
        </authorList>
    </citation>
    <scope>NUCLEOTIDE SEQUENCE [LARGE SCALE GENOMIC DNA]</scope>
    <source>
        <strain evidence="7 8">TTM-71</strain>
    </source>
</reference>
<keyword evidence="8" id="KW-1185">Reference proteome</keyword>
<dbReference type="Pfam" id="PF08281">
    <property type="entry name" value="Sigma70_r4_2"/>
    <property type="match status" value="1"/>
</dbReference>
<proteinExistence type="inferred from homology"/>
<evidence type="ECO:0000256" key="3">
    <source>
        <dbReference type="ARBA" id="ARBA00023082"/>
    </source>
</evidence>
<dbReference type="Gene3D" id="1.10.1740.10">
    <property type="match status" value="1"/>
</dbReference>
<dbReference type="GO" id="GO:0016987">
    <property type="term" value="F:sigma factor activity"/>
    <property type="evidence" value="ECO:0007669"/>
    <property type="project" value="UniProtKB-KW"/>
</dbReference>
<dbReference type="NCBIfam" id="TIGR02937">
    <property type="entry name" value="sigma70-ECF"/>
    <property type="match status" value="1"/>
</dbReference>
<protein>
    <submittedName>
        <fullName evidence="7">RNA polymerase sigma-70 factor</fullName>
    </submittedName>
</protein>
<dbReference type="InterPro" id="IPR013249">
    <property type="entry name" value="RNA_pol_sigma70_r4_t2"/>
</dbReference>
<dbReference type="AlphaFoldDB" id="A0A4V1MAB5"/>
<dbReference type="GO" id="GO:0003677">
    <property type="term" value="F:DNA binding"/>
    <property type="evidence" value="ECO:0007669"/>
    <property type="project" value="InterPro"/>
</dbReference>
<keyword evidence="2" id="KW-0805">Transcription regulation</keyword>
<dbReference type="PANTHER" id="PTHR43133">
    <property type="entry name" value="RNA POLYMERASE ECF-TYPE SIGMA FACTO"/>
    <property type="match status" value="1"/>
</dbReference>
<evidence type="ECO:0000259" key="6">
    <source>
        <dbReference type="Pfam" id="PF08281"/>
    </source>
</evidence>
<keyword evidence="4" id="KW-0804">Transcription</keyword>
<evidence type="ECO:0000256" key="1">
    <source>
        <dbReference type="ARBA" id="ARBA00010641"/>
    </source>
</evidence>
<name>A0A4V1MAB5_9BACT</name>
<dbReference type="Gene3D" id="1.10.10.10">
    <property type="entry name" value="Winged helix-like DNA-binding domain superfamily/Winged helix DNA-binding domain"/>
    <property type="match status" value="1"/>
</dbReference>